<dbReference type="Proteomes" id="UP000887565">
    <property type="component" value="Unplaced"/>
</dbReference>
<proteinExistence type="predicted"/>
<dbReference type="WBParaSite" id="nRc.2.0.1.t03066-RA">
    <property type="protein sequence ID" value="nRc.2.0.1.t03066-RA"/>
    <property type="gene ID" value="nRc.2.0.1.g03066"/>
</dbReference>
<organism evidence="1 2">
    <name type="scientific">Romanomermis culicivorax</name>
    <name type="common">Nematode worm</name>
    <dbReference type="NCBI Taxonomy" id="13658"/>
    <lineage>
        <taxon>Eukaryota</taxon>
        <taxon>Metazoa</taxon>
        <taxon>Ecdysozoa</taxon>
        <taxon>Nematoda</taxon>
        <taxon>Enoplea</taxon>
        <taxon>Dorylaimia</taxon>
        <taxon>Mermithida</taxon>
        <taxon>Mermithoidea</taxon>
        <taxon>Mermithidae</taxon>
        <taxon>Romanomermis</taxon>
    </lineage>
</organism>
<name>A0A915HNI1_ROMCU</name>
<reference evidence="2" key="1">
    <citation type="submission" date="2022-11" db="UniProtKB">
        <authorList>
            <consortium name="WormBaseParasite"/>
        </authorList>
    </citation>
    <scope>IDENTIFICATION</scope>
</reference>
<keyword evidence="1" id="KW-1185">Reference proteome</keyword>
<accession>A0A915HNI1</accession>
<sequence length="63" mass="7228">MILSISSALDTVTEKKEEDLNSTIPVCPDYWHYWSLKKLKETFALAVCFDCNITASNKILYII</sequence>
<protein>
    <submittedName>
        <fullName evidence="2">Uncharacterized protein</fullName>
    </submittedName>
</protein>
<evidence type="ECO:0000313" key="2">
    <source>
        <dbReference type="WBParaSite" id="nRc.2.0.1.t03066-RA"/>
    </source>
</evidence>
<evidence type="ECO:0000313" key="1">
    <source>
        <dbReference type="Proteomes" id="UP000887565"/>
    </source>
</evidence>
<dbReference type="AlphaFoldDB" id="A0A915HNI1"/>